<protein>
    <submittedName>
        <fullName evidence="1">Uncharacterized protein</fullName>
    </submittedName>
</protein>
<accession>W2SU27</accession>
<evidence type="ECO:0000313" key="1">
    <source>
        <dbReference type="EMBL" id="ETN73145.1"/>
    </source>
</evidence>
<dbReference type="AlphaFoldDB" id="W2SU27"/>
<keyword evidence="2" id="KW-1185">Reference proteome</keyword>
<dbReference type="EMBL" id="KI661784">
    <property type="protein sequence ID" value="ETN73145.1"/>
    <property type="molecule type" value="Genomic_DNA"/>
</dbReference>
<proteinExistence type="predicted"/>
<sequence length="32" mass="3653">MLYVHIGASSICIGGTELYKSRRTFGVNFERF</sequence>
<evidence type="ECO:0000313" key="2">
    <source>
        <dbReference type="Proteomes" id="UP000053676"/>
    </source>
</evidence>
<dbReference type="KEGG" id="nai:NECAME_18500"/>
<gene>
    <name evidence="1" type="ORF">NECAME_18500</name>
</gene>
<organism evidence="1 2">
    <name type="scientific">Necator americanus</name>
    <name type="common">Human hookworm</name>
    <dbReference type="NCBI Taxonomy" id="51031"/>
    <lineage>
        <taxon>Eukaryota</taxon>
        <taxon>Metazoa</taxon>
        <taxon>Ecdysozoa</taxon>
        <taxon>Nematoda</taxon>
        <taxon>Chromadorea</taxon>
        <taxon>Rhabditida</taxon>
        <taxon>Rhabditina</taxon>
        <taxon>Rhabditomorpha</taxon>
        <taxon>Strongyloidea</taxon>
        <taxon>Ancylostomatidae</taxon>
        <taxon>Bunostominae</taxon>
        <taxon>Necator</taxon>
    </lineage>
</organism>
<name>W2SU27_NECAM</name>
<dbReference type="Proteomes" id="UP000053676">
    <property type="component" value="Unassembled WGS sequence"/>
</dbReference>
<reference evidence="2" key="1">
    <citation type="journal article" date="2014" name="Nat. Genet.">
        <title>Genome of the human hookworm Necator americanus.</title>
        <authorList>
            <person name="Tang Y.T."/>
            <person name="Gao X."/>
            <person name="Rosa B.A."/>
            <person name="Abubucker S."/>
            <person name="Hallsworth-Pepin K."/>
            <person name="Martin J."/>
            <person name="Tyagi R."/>
            <person name="Heizer E."/>
            <person name="Zhang X."/>
            <person name="Bhonagiri-Palsikar V."/>
            <person name="Minx P."/>
            <person name="Warren W.C."/>
            <person name="Wang Q."/>
            <person name="Zhan B."/>
            <person name="Hotez P.J."/>
            <person name="Sternberg P.W."/>
            <person name="Dougall A."/>
            <person name="Gaze S.T."/>
            <person name="Mulvenna J."/>
            <person name="Sotillo J."/>
            <person name="Ranganathan S."/>
            <person name="Rabelo E.M."/>
            <person name="Wilson R.K."/>
            <person name="Felgner P.L."/>
            <person name="Bethony J."/>
            <person name="Hawdon J.M."/>
            <person name="Gasser R.B."/>
            <person name="Loukas A."/>
            <person name="Mitreva M."/>
        </authorList>
    </citation>
    <scope>NUCLEOTIDE SEQUENCE [LARGE SCALE GENOMIC DNA]</scope>
</reference>